<protein>
    <submittedName>
        <fullName evidence="1">Uncharacterized protein</fullName>
    </submittedName>
</protein>
<reference evidence="1 2" key="1">
    <citation type="submission" date="2020-03" db="EMBL/GenBank/DDBJ databases">
        <title>Whole genome shotgun sequence of Phytohabitans houttuyneae NBRC 108639.</title>
        <authorList>
            <person name="Komaki H."/>
            <person name="Tamura T."/>
        </authorList>
    </citation>
    <scope>NUCLEOTIDE SEQUENCE [LARGE SCALE GENOMIC DNA]</scope>
    <source>
        <strain evidence="1 2">NBRC 108639</strain>
    </source>
</reference>
<comment type="caution">
    <text evidence="1">The sequence shown here is derived from an EMBL/GenBank/DDBJ whole genome shotgun (WGS) entry which is preliminary data.</text>
</comment>
<reference evidence="1 2" key="2">
    <citation type="submission" date="2020-03" db="EMBL/GenBank/DDBJ databases">
        <authorList>
            <person name="Ichikawa N."/>
            <person name="Kimura A."/>
            <person name="Kitahashi Y."/>
            <person name="Uohara A."/>
        </authorList>
    </citation>
    <scope>NUCLEOTIDE SEQUENCE [LARGE SCALE GENOMIC DNA]</scope>
    <source>
        <strain evidence="1 2">NBRC 108639</strain>
    </source>
</reference>
<proteinExistence type="predicted"/>
<evidence type="ECO:0000313" key="1">
    <source>
        <dbReference type="EMBL" id="GFJ77258.1"/>
    </source>
</evidence>
<gene>
    <name evidence="1" type="ORF">Phou_014380</name>
</gene>
<dbReference type="Proteomes" id="UP000482800">
    <property type="component" value="Unassembled WGS sequence"/>
</dbReference>
<keyword evidence="2" id="KW-1185">Reference proteome</keyword>
<organism evidence="1 2">
    <name type="scientific">Phytohabitans houttuyneae</name>
    <dbReference type="NCBI Taxonomy" id="1076126"/>
    <lineage>
        <taxon>Bacteria</taxon>
        <taxon>Bacillati</taxon>
        <taxon>Actinomycetota</taxon>
        <taxon>Actinomycetes</taxon>
        <taxon>Micromonosporales</taxon>
        <taxon>Micromonosporaceae</taxon>
    </lineage>
</organism>
<name>A0A6V8K4L8_9ACTN</name>
<sequence>MEAQMALVVDPRGDWVIRQRQPGEGPENDVEVQILVSLSALSPDGTGTFQGGAKWDGRQGELDGSVNGNRIEFTITWPTGMKGEYRGYWYSDGYLRGHTVNVFNPAETAEWWTATNNFRQIQPD</sequence>
<dbReference type="EMBL" id="BLPF01000001">
    <property type="protein sequence ID" value="GFJ77258.1"/>
    <property type="molecule type" value="Genomic_DNA"/>
</dbReference>
<accession>A0A6V8K4L8</accession>
<dbReference type="AlphaFoldDB" id="A0A6V8K4L8"/>
<evidence type="ECO:0000313" key="2">
    <source>
        <dbReference type="Proteomes" id="UP000482800"/>
    </source>
</evidence>